<dbReference type="GO" id="GO:0003922">
    <property type="term" value="F:GMP synthase (glutamine-hydrolyzing) activity"/>
    <property type="evidence" value="ECO:0007669"/>
    <property type="project" value="UniProtKB-EC"/>
</dbReference>
<dbReference type="SUPFAM" id="SSF52317">
    <property type="entry name" value="Class I glutamine amidotransferase-like"/>
    <property type="match status" value="1"/>
</dbReference>
<feature type="domain" description="Glutamine amidotransferase" evidence="1">
    <location>
        <begin position="41"/>
        <end position="180"/>
    </location>
</feature>
<dbReference type="EC" id="6.3.5.2" evidence="2"/>
<dbReference type="Proteomes" id="UP000536262">
    <property type="component" value="Unassembled WGS sequence"/>
</dbReference>
<keyword evidence="3" id="KW-1185">Reference proteome</keyword>
<dbReference type="PANTHER" id="PTHR42695:SF5">
    <property type="entry name" value="GLUTAMINE AMIDOTRANSFERASE YLR126C-RELATED"/>
    <property type="match status" value="1"/>
</dbReference>
<dbReference type="AlphaFoldDB" id="A0A7X0KK53"/>
<accession>A0A7X0KK53</accession>
<name>A0A7X0KK53_9HYPH</name>
<dbReference type="GO" id="GO:0005829">
    <property type="term" value="C:cytosol"/>
    <property type="evidence" value="ECO:0007669"/>
    <property type="project" value="TreeGrafter"/>
</dbReference>
<evidence type="ECO:0000259" key="1">
    <source>
        <dbReference type="Pfam" id="PF00117"/>
    </source>
</evidence>
<dbReference type="Pfam" id="PF00117">
    <property type="entry name" value="GATase"/>
    <property type="match status" value="1"/>
</dbReference>
<proteinExistence type="predicted"/>
<protein>
    <submittedName>
        <fullName evidence="2">GMP synthase (Glutamine-hydrolyzing)</fullName>
        <ecNumber evidence="2">6.3.5.2</ecNumber>
    </submittedName>
</protein>
<keyword evidence="2" id="KW-0436">Ligase</keyword>
<dbReference type="InterPro" id="IPR017926">
    <property type="entry name" value="GATASE"/>
</dbReference>
<gene>
    <name evidence="2" type="ORF">GGR00_001467</name>
</gene>
<dbReference type="PANTHER" id="PTHR42695">
    <property type="entry name" value="GLUTAMINE AMIDOTRANSFERASE YLR126C-RELATED"/>
    <property type="match status" value="1"/>
</dbReference>
<dbReference type="Gene3D" id="3.40.50.880">
    <property type="match status" value="1"/>
</dbReference>
<dbReference type="CDD" id="cd01741">
    <property type="entry name" value="GATase1_1"/>
    <property type="match status" value="1"/>
</dbReference>
<dbReference type="InterPro" id="IPR029062">
    <property type="entry name" value="Class_I_gatase-like"/>
</dbReference>
<comment type="caution">
    <text evidence="2">The sequence shown here is derived from an EMBL/GenBank/DDBJ whole genome shotgun (WGS) entry which is preliminary data.</text>
</comment>
<dbReference type="RefSeq" id="WP_184117346.1">
    <property type="nucleotide sequence ID" value="NZ_BAABEG010000001.1"/>
</dbReference>
<evidence type="ECO:0000313" key="3">
    <source>
        <dbReference type="Proteomes" id="UP000536262"/>
    </source>
</evidence>
<dbReference type="NCBIfam" id="NF005458">
    <property type="entry name" value="PRK07053.1"/>
    <property type="match status" value="1"/>
</dbReference>
<evidence type="ECO:0000313" key="2">
    <source>
        <dbReference type="EMBL" id="MBB6353699.1"/>
    </source>
</evidence>
<dbReference type="PROSITE" id="PS51273">
    <property type="entry name" value="GATASE_TYPE_1"/>
    <property type="match status" value="1"/>
</dbReference>
<sequence length="234" mass="25002">MLKSAIAIRHIHFENLGTFEAVLAGAGYKLHYHDVGVDSLSMLDPVQPDLLVVLGGPVGVYDDDAYPFLAWERALLSRRLAAGRPTFGICLGAQQMAATLGAKVAPTGVKEIGFSPLTLSSSGWASPLRHLDGVPVLHWHGDAFEIPEGAENLASTQLCGQQAFAVGRNLLGVQFHPEAEACNGLEPWLVGHATELSTAGIDPRAIRADAIRHGARLREAGRAMFGEWLEGLEP</sequence>
<dbReference type="InterPro" id="IPR044992">
    <property type="entry name" value="ChyE-like"/>
</dbReference>
<organism evidence="2 3">
    <name type="scientific">Aminobacter aganoensis</name>
    <dbReference type="NCBI Taxonomy" id="83264"/>
    <lineage>
        <taxon>Bacteria</taxon>
        <taxon>Pseudomonadati</taxon>
        <taxon>Pseudomonadota</taxon>
        <taxon>Alphaproteobacteria</taxon>
        <taxon>Hyphomicrobiales</taxon>
        <taxon>Phyllobacteriaceae</taxon>
        <taxon>Aminobacter</taxon>
    </lineage>
</organism>
<dbReference type="EMBL" id="JACHOU010000002">
    <property type="protein sequence ID" value="MBB6353699.1"/>
    <property type="molecule type" value="Genomic_DNA"/>
</dbReference>
<reference evidence="2 3" key="1">
    <citation type="submission" date="2020-08" db="EMBL/GenBank/DDBJ databases">
        <title>Genomic Encyclopedia of Type Strains, Phase IV (KMG-IV): sequencing the most valuable type-strain genomes for metagenomic binning, comparative biology and taxonomic classification.</title>
        <authorList>
            <person name="Goeker M."/>
        </authorList>
    </citation>
    <scope>NUCLEOTIDE SEQUENCE [LARGE SCALE GENOMIC DNA]</scope>
    <source>
        <strain evidence="2 3">DSM 7051</strain>
    </source>
</reference>